<name>A0ABU8W1V7_9BURK</name>
<gene>
    <name evidence="2" type="ORF">WKW80_18715</name>
</gene>
<feature type="signal peptide" evidence="1">
    <location>
        <begin position="1"/>
        <end position="27"/>
    </location>
</feature>
<proteinExistence type="predicted"/>
<dbReference type="Proteomes" id="UP001363010">
    <property type="component" value="Unassembled WGS sequence"/>
</dbReference>
<comment type="caution">
    <text evidence="2">The sequence shown here is derived from an EMBL/GenBank/DDBJ whole genome shotgun (WGS) entry which is preliminary data.</text>
</comment>
<evidence type="ECO:0008006" key="4">
    <source>
        <dbReference type="Google" id="ProtNLM"/>
    </source>
</evidence>
<sequence length="165" mass="17147">MRRSDFQLTLAMLAVAAAGLLGACASAPPQMTPELVARIGYHSLGPEMKMSDQMLTVWVPAPAKPADGTPSMSPEATAALLAASSPMVSDLAQVMARGAVEPVNLAVGGPDSALAAQILLRAFRAVPMPVPYLRIAFVGRPVDVSELAATALMKRAVLQFELAPI</sequence>
<accession>A0ABU8W1V7</accession>
<dbReference type="PROSITE" id="PS51257">
    <property type="entry name" value="PROKAR_LIPOPROTEIN"/>
    <property type="match status" value="1"/>
</dbReference>
<organism evidence="2 3">
    <name type="scientific">Variovorax humicola</name>
    <dbReference type="NCBI Taxonomy" id="1769758"/>
    <lineage>
        <taxon>Bacteria</taxon>
        <taxon>Pseudomonadati</taxon>
        <taxon>Pseudomonadota</taxon>
        <taxon>Betaproteobacteria</taxon>
        <taxon>Burkholderiales</taxon>
        <taxon>Comamonadaceae</taxon>
        <taxon>Variovorax</taxon>
    </lineage>
</organism>
<evidence type="ECO:0000313" key="3">
    <source>
        <dbReference type="Proteomes" id="UP001363010"/>
    </source>
</evidence>
<keyword evidence="1" id="KW-0732">Signal</keyword>
<reference evidence="2 3" key="1">
    <citation type="submission" date="2024-03" db="EMBL/GenBank/DDBJ databases">
        <title>Novel species of the genus Variovorax.</title>
        <authorList>
            <person name="Liu Q."/>
            <person name="Xin Y.-H."/>
        </authorList>
    </citation>
    <scope>NUCLEOTIDE SEQUENCE [LARGE SCALE GENOMIC DNA]</scope>
    <source>
        <strain evidence="2 3">KACC 18501</strain>
    </source>
</reference>
<dbReference type="EMBL" id="JBBKZV010000011">
    <property type="protein sequence ID" value="MEJ8824035.1"/>
    <property type="molecule type" value="Genomic_DNA"/>
</dbReference>
<evidence type="ECO:0000313" key="2">
    <source>
        <dbReference type="EMBL" id="MEJ8824035.1"/>
    </source>
</evidence>
<keyword evidence="3" id="KW-1185">Reference proteome</keyword>
<protein>
    <recommendedName>
        <fullName evidence="4">Lipoprotein</fullName>
    </recommendedName>
</protein>
<evidence type="ECO:0000256" key="1">
    <source>
        <dbReference type="SAM" id="SignalP"/>
    </source>
</evidence>
<dbReference type="RefSeq" id="WP_340365070.1">
    <property type="nucleotide sequence ID" value="NZ_JBBKZV010000011.1"/>
</dbReference>
<feature type="chain" id="PRO_5046395121" description="Lipoprotein" evidence="1">
    <location>
        <begin position="28"/>
        <end position="165"/>
    </location>
</feature>